<evidence type="ECO:0000259" key="1">
    <source>
        <dbReference type="Pfam" id="PF06568"/>
    </source>
</evidence>
<sequence>MANVTDSFSRTQGGLGGRFAALVVDLRARLARRRIYRETLRELNTLSERELNDLGLNRSVIRRVAWQAAYEV</sequence>
<reference evidence="2" key="1">
    <citation type="submission" date="2021-06" db="EMBL/GenBank/DDBJ databases">
        <title>Thalassococcus sp. CAU 1522 isolated from sea sand, Republic of Korea.</title>
        <authorList>
            <person name="Kim W."/>
        </authorList>
    </citation>
    <scope>NUCLEOTIDE SEQUENCE</scope>
    <source>
        <strain evidence="2">CAU 1522</strain>
    </source>
</reference>
<feature type="domain" description="YjiS-like" evidence="1">
    <location>
        <begin position="26"/>
        <end position="59"/>
    </location>
</feature>
<organism evidence="2 3">
    <name type="scientific">Thalassococcus arenae</name>
    <dbReference type="NCBI Taxonomy" id="2851652"/>
    <lineage>
        <taxon>Bacteria</taxon>
        <taxon>Pseudomonadati</taxon>
        <taxon>Pseudomonadota</taxon>
        <taxon>Alphaproteobacteria</taxon>
        <taxon>Rhodobacterales</taxon>
        <taxon>Roseobacteraceae</taxon>
        <taxon>Thalassococcus</taxon>
    </lineage>
</organism>
<name>A0ABS6N2E3_9RHOB</name>
<dbReference type="InterPro" id="IPR009506">
    <property type="entry name" value="YjiS-like"/>
</dbReference>
<dbReference type="Pfam" id="PF06568">
    <property type="entry name" value="YjiS-like"/>
    <property type="match status" value="1"/>
</dbReference>
<comment type="caution">
    <text evidence="2">The sequence shown here is derived from an EMBL/GenBank/DDBJ whole genome shotgun (WGS) entry which is preliminary data.</text>
</comment>
<dbReference type="EMBL" id="JAHRWL010000001">
    <property type="protein sequence ID" value="MBV2358191.1"/>
    <property type="molecule type" value="Genomic_DNA"/>
</dbReference>
<protein>
    <submittedName>
        <fullName evidence="2">DUF1127 domain-containing protein</fullName>
    </submittedName>
</protein>
<evidence type="ECO:0000313" key="2">
    <source>
        <dbReference type="EMBL" id="MBV2358191.1"/>
    </source>
</evidence>
<evidence type="ECO:0000313" key="3">
    <source>
        <dbReference type="Proteomes" id="UP001166293"/>
    </source>
</evidence>
<proteinExistence type="predicted"/>
<keyword evidence="3" id="KW-1185">Reference proteome</keyword>
<gene>
    <name evidence="2" type="ORF">KUH32_00250</name>
</gene>
<accession>A0ABS6N2E3</accession>
<dbReference type="Proteomes" id="UP001166293">
    <property type="component" value="Unassembled WGS sequence"/>
</dbReference>